<gene>
    <name evidence="3" type="primary">LOC130467548</name>
</gene>
<sequence length="244" mass="27929">MAGHIPTAIPFTSSMLPNPFIPDMSKLDPFDGKNYKMWSDKMEFFLGQIGVDYCLTVIAAPANSTRDFEKDNKTCRGMLLHYMTASLYMIYSKSKNAMEIWDALKTKYGTDDFGTKKYACSRWLNFRMTDDKPVLDQVHEYEHLCADIVAEGMKICELFQANCLLEKLTPSWQTYVHSMKHKQKDFTLQELVSHIKIEEQNRIQTKGKTTDHSSSTANLVETKRNAGYNKGPKGKGPNQFHGTR</sequence>
<dbReference type="Pfam" id="PF14223">
    <property type="entry name" value="Retrotran_gag_2"/>
    <property type="match status" value="1"/>
</dbReference>
<dbReference type="RefSeq" id="XP_056692068.1">
    <property type="nucleotide sequence ID" value="XM_056836090.1"/>
</dbReference>
<accession>A0ABM3R8Y3</accession>
<evidence type="ECO:0000256" key="1">
    <source>
        <dbReference type="SAM" id="MobiDB-lite"/>
    </source>
</evidence>
<feature type="region of interest" description="Disordered" evidence="1">
    <location>
        <begin position="202"/>
        <end position="244"/>
    </location>
</feature>
<reference evidence="2" key="1">
    <citation type="journal article" date="2021" name="Nat. Commun.">
        <title>Genomic analyses provide insights into spinach domestication and the genetic basis of agronomic traits.</title>
        <authorList>
            <person name="Cai X."/>
            <person name="Sun X."/>
            <person name="Xu C."/>
            <person name="Sun H."/>
            <person name="Wang X."/>
            <person name="Ge C."/>
            <person name="Zhang Z."/>
            <person name="Wang Q."/>
            <person name="Fei Z."/>
            <person name="Jiao C."/>
            <person name="Wang Q."/>
        </authorList>
    </citation>
    <scope>NUCLEOTIDE SEQUENCE [LARGE SCALE GENOMIC DNA]</scope>
    <source>
        <strain evidence="2">cv. Varoflay</strain>
    </source>
</reference>
<dbReference type="GeneID" id="130467548"/>
<evidence type="ECO:0000313" key="3">
    <source>
        <dbReference type="RefSeq" id="XP_056692068.1"/>
    </source>
</evidence>
<dbReference type="Proteomes" id="UP000813463">
    <property type="component" value="Chromosome 2"/>
</dbReference>
<dbReference type="PANTHER" id="PTHR47592">
    <property type="entry name" value="PBF68 PROTEIN"/>
    <property type="match status" value="1"/>
</dbReference>
<evidence type="ECO:0000313" key="2">
    <source>
        <dbReference type="Proteomes" id="UP000813463"/>
    </source>
</evidence>
<protein>
    <recommendedName>
        <fullName evidence="4">Retrotransposon Copia-like N-terminal domain-containing protein</fullName>
    </recommendedName>
</protein>
<evidence type="ECO:0008006" key="4">
    <source>
        <dbReference type="Google" id="ProtNLM"/>
    </source>
</evidence>
<feature type="compositionally biased region" description="Polar residues" evidence="1">
    <location>
        <begin position="202"/>
        <end position="219"/>
    </location>
</feature>
<organism evidence="2 3">
    <name type="scientific">Spinacia oleracea</name>
    <name type="common">Spinach</name>
    <dbReference type="NCBI Taxonomy" id="3562"/>
    <lineage>
        <taxon>Eukaryota</taxon>
        <taxon>Viridiplantae</taxon>
        <taxon>Streptophyta</taxon>
        <taxon>Embryophyta</taxon>
        <taxon>Tracheophyta</taxon>
        <taxon>Spermatophyta</taxon>
        <taxon>Magnoliopsida</taxon>
        <taxon>eudicotyledons</taxon>
        <taxon>Gunneridae</taxon>
        <taxon>Pentapetalae</taxon>
        <taxon>Caryophyllales</taxon>
        <taxon>Chenopodiaceae</taxon>
        <taxon>Chenopodioideae</taxon>
        <taxon>Anserineae</taxon>
        <taxon>Spinacia</taxon>
    </lineage>
</organism>
<feature type="compositionally biased region" description="Low complexity" evidence="1">
    <location>
        <begin position="229"/>
        <end position="238"/>
    </location>
</feature>
<keyword evidence="2" id="KW-1185">Reference proteome</keyword>
<proteinExistence type="predicted"/>
<reference evidence="3" key="2">
    <citation type="submission" date="2025-08" db="UniProtKB">
        <authorList>
            <consortium name="RefSeq"/>
        </authorList>
    </citation>
    <scope>IDENTIFICATION</scope>
    <source>
        <tissue evidence="3">Leaf</tissue>
    </source>
</reference>
<name>A0ABM3R8Y3_SPIOL</name>
<dbReference type="PANTHER" id="PTHR47592:SF30">
    <property type="entry name" value="CCHC-TYPE DOMAIN-CONTAINING PROTEIN"/>
    <property type="match status" value="1"/>
</dbReference>